<evidence type="ECO:0000313" key="7">
    <source>
        <dbReference type="EMBL" id="CEO51255.1"/>
    </source>
</evidence>
<dbReference type="SUPFAM" id="SSF56112">
    <property type="entry name" value="Protein kinase-like (PK-like)"/>
    <property type="match status" value="1"/>
</dbReference>
<evidence type="ECO:0000256" key="2">
    <source>
        <dbReference type="PROSITE-ProRule" id="PRU00042"/>
    </source>
</evidence>
<feature type="region of interest" description="Disordered" evidence="3">
    <location>
        <begin position="1340"/>
        <end position="1364"/>
    </location>
</feature>
<dbReference type="InterPro" id="IPR036864">
    <property type="entry name" value="Zn2-C6_fun-type_DNA-bd_sf"/>
</dbReference>
<feature type="compositionally biased region" description="Low complexity" evidence="3">
    <location>
        <begin position="1782"/>
        <end position="1794"/>
    </location>
</feature>
<dbReference type="SMART" id="SM00066">
    <property type="entry name" value="GAL4"/>
    <property type="match status" value="1"/>
</dbReference>
<dbReference type="Pfam" id="PF00069">
    <property type="entry name" value="Pkinase"/>
    <property type="match status" value="1"/>
</dbReference>
<dbReference type="PROSITE" id="PS00028">
    <property type="entry name" value="ZINC_FINGER_C2H2_1"/>
    <property type="match status" value="2"/>
</dbReference>
<keyword evidence="2" id="KW-0863">Zinc-finger</keyword>
<evidence type="ECO:0000259" key="4">
    <source>
        <dbReference type="PROSITE" id="PS50011"/>
    </source>
</evidence>
<feature type="domain" description="Protein kinase" evidence="4">
    <location>
        <begin position="1439"/>
        <end position="1705"/>
    </location>
</feature>
<dbReference type="GO" id="GO:0005524">
    <property type="term" value="F:ATP binding"/>
    <property type="evidence" value="ECO:0007669"/>
    <property type="project" value="InterPro"/>
</dbReference>
<gene>
    <name evidence="7" type="ORF">BN869_000007313_1</name>
</gene>
<feature type="domain" description="C2H2-type" evidence="6">
    <location>
        <begin position="7"/>
        <end position="36"/>
    </location>
</feature>
<evidence type="ECO:0008006" key="8">
    <source>
        <dbReference type="Google" id="ProtNLM"/>
    </source>
</evidence>
<keyword evidence="2" id="KW-0862">Zinc</keyword>
<dbReference type="GO" id="GO:0009116">
    <property type="term" value="P:nucleoside metabolic process"/>
    <property type="evidence" value="ECO:0007669"/>
    <property type="project" value="InterPro"/>
</dbReference>
<dbReference type="SUPFAM" id="SSF57667">
    <property type="entry name" value="beta-beta-alpha zinc fingers"/>
    <property type="match status" value="1"/>
</dbReference>
<dbReference type="SUPFAM" id="SSF57701">
    <property type="entry name" value="Zn2/Cys6 DNA-binding domain"/>
    <property type="match status" value="1"/>
</dbReference>
<sequence>MRSFPLYACQHEDCSKDFTKADHLHRHMMTHTIDPPFACDLCQKSFWRKDLMERHIARHDNDSAQKRQWPNTLLGARRVSHACHGCVKATVKCDGNKPCKRCVSMKVDCMPAYIPSTVAAHSVDLAGNSLSATPNVAGDHDLGLDCEKSLAREHDIPDHSGYGSIAYGMIKEPDRTLSGANAALKSQDVQLQPRLDQLVDGDRMPSMSECNDLLTCHSDETAIPAQRIEDYALDFAKELFKAIQECDLNQSRLQGSFSTISSLLRDFSTKIGREGTPQVFRDVMFFTHKYRGHICKWLYHLSSKSDWSESRHEDFTYEQISLRERLGLWFEGLPGDSSEYLHFRDLKIADDVGNSDVSSTSEPDWLDETKETDKEAYTVFFREFVLNSSACRWLLRRLQLEISCVQGRSQAMHKIRSTITSRLKVGRKITKRICQPSHSVLFIMGWDLKGFLQEQGLGICSDEAIANIITLTGADDMIQALTAKEYMKQTWPLTGLQVLGVVQDAYKTGLKSSVTLDDGTELNASFREGLFEDQELMVSANGSSPSLAEVGEQLAWLAAALRSAPNRDWKQCVYCTPFICNEEMSSNSVTCRIGFDFQNIDKQYYPANGHCWHKLFISPILVGGYPVPSRPEAYKGVEIPLNIMVSLAGTNQINTFNGKTIIKGFSTLIYPTKKTANTIYWHLIGINNEDRIPYWYETPGHVGFIEKRELEGYRCVLGWCSDAEFYAGSAYANYLIESAYLGTPDAGCPLADLTLVPSIPVADCYSFVICKRDCDFSLQLGRKGYIKRLKWLDKKFVLLWDEGDRRGWLMKGVTALLHLVRSSLEYDSVDKFSSEFLFRKADLEQAESVDPQAAVKVLLNKRNRALKLYDEEDESFKDRVDHCFSIVERLIDYQEDTGERGSRDSKEQARQYLSGWDFHDLATKSDTRLFSRMTILEGPGKSWVDFIKSIQAITLFGRGFGMLIKPSTSTTICNNWREVPKDRFYISAAISDLKDITNVSYTKNGHTQIGVNNIWHTETTAFEYTPCSLLSGHDCHEPVQSLLPLSMSATVYPGSRKPVLPESGAVIFGHHSKLGWVWGDFGPPRQGELRPYDSALVDSPRPTDSGYVSSLKSSIQEFDSKFSLPQLSGAMSTPVAEPPAPVEQYPREVYTVGILCALDVELLAIRALLDKTHDDTDRAPGDDYAYALGRMGKHKVVATCLPDGEYGTNPAAECATNMKRSFPNIKFCLLVGIGGGVPSDANDIRLGDVVVSLPKGDLPGVIQYDRGKENGDVMFERTGALQGPPRALRALTNYLKSTPGGSSDMLLTYVEKIVESESVGGKERFNHPGEELDILFENCSPEGDTNPPRPPQIKHREPRPTNSPVVHYGIIASGNKVIKNAKFRNEWGQKYGVLCFEMEAAGVMNILPTLVIREFLQSSTEHLIQGAGRGSIIQRWRSQDQTPILGQGSYGVVRLERSESDPVTLRAVKQIKKSDPNGNAIEYARELEAIVRFSHSELKHRFVCSSGWFEDEASIFIVMEYLMNGDLSHHINNPLPESEVTEIIGQILEGLGHMHDHGFIHRDLKPGNIMVAAKHPSWEVKIADFGVSKERHLASISPNTFYVGTLGYAAPEQLAVGKLPDSSVHGNEADLWSVGIITFRILTGKLPFLDTQALSRYTFGKIQFPVDQLDSVNASRNAERFIRGLLVSQPHERMSARASLAHPWMGSRVASEGTQLSLRSTESVHSHSSNTISQVSEMPSARWSNVWDSTPIPPDTIQPEKQREQPRKPGGPPPQSPSITELSQSSQLPSSLSSNTNKTTEASQTSEKSSEDSLPSPQFSSTDLLPERTEMGGALKRYLRAAQIGVAKKLVDSQKYQEAVPSLKQLLSISSELDETQKASVAGLGALAFIETLVPIEEIEKYFNQNESFKSAYLELSIQKSKERCAAETYQEASPWLKQLLESYDHLTSNQKDIVLNLAAMAFIESGVRAESTLKQNEDFRVVYDRMRVQKVEEWFTQNRHHDIINLLKEYQALKLPPWSRDQSFAYLNIDEEIRLRMRLAACLDLTGDAQQARSILENLLVFMANSHDQRAPVHIMVSETLISSACQSEDPKWKVFAKNHAEEAANLYMDSVGLASPGTLKAATLVAGLSEELGDEDQDAWEQILADVKHHNRLAEIKKFTSEASKFKRKKHAQALVLCQTRMIEASHTNPDRAVEIALNYLKSNFFMGNAQNFCEKCAEEYFRRSDFSWTAATPPEWTACQHDPKIKMVFSPLHFFACAFRKESSGSPPHCTQEVACILDMAGTEPISNNAISYGGQGSDEITPITPLWVAAFWGEMEVVNFFLSRKDIDINVGSQSIKRLGFYRSAGGEKAIIAVLRRMSRAQLDICLRESAGEMARYPYWPWCFATKEILHATLEKLGPSSGGIRVPWRFQSEWEDLAEEVDCSLLIILLAFPVAITKFPMPRQEALEVLLRYGADIQSTGPKLKLERQPATLNAVNALGLGLNDAIRKLEVCSTTSGEQTHPGSKQGIERNRLYNEIKTSVAMTHHVIKTLPSFTPDGIGGDKYVLPDPHWNNYWSDVTKQFFHLESQTRLVRQRDRLLHLMARPKRLRLDIARFPISLPERVPPYKRLGLPPNPSVPQNLNEDWVDIAYLRNLLENDIAEVLRKIGWIDQTVLFDRAGPFS</sequence>
<dbReference type="SMART" id="SM00220">
    <property type="entry name" value="S_TKc"/>
    <property type="match status" value="1"/>
</dbReference>
<organism evidence="7">
    <name type="scientific">Bionectria ochroleuca</name>
    <name type="common">Gliocladium roseum</name>
    <dbReference type="NCBI Taxonomy" id="29856"/>
    <lineage>
        <taxon>Eukaryota</taxon>
        <taxon>Fungi</taxon>
        <taxon>Dikarya</taxon>
        <taxon>Ascomycota</taxon>
        <taxon>Pezizomycotina</taxon>
        <taxon>Sordariomycetes</taxon>
        <taxon>Hypocreomycetidae</taxon>
        <taxon>Hypocreales</taxon>
        <taxon>Bionectriaceae</taxon>
        <taxon>Clonostachys</taxon>
    </lineage>
</organism>
<dbReference type="Gene3D" id="4.10.240.10">
    <property type="entry name" value="Zn(2)-C6 fungal-type DNA-binding domain"/>
    <property type="match status" value="1"/>
</dbReference>
<dbReference type="EMBL" id="CDPU01000022">
    <property type="protein sequence ID" value="CEO51255.1"/>
    <property type="molecule type" value="Genomic_DNA"/>
</dbReference>
<protein>
    <recommendedName>
        <fullName evidence="8">Protein kinase domain-containing protein</fullName>
    </recommendedName>
</protein>
<dbReference type="InterPro" id="IPR008271">
    <property type="entry name" value="Ser/Thr_kinase_AS"/>
</dbReference>
<dbReference type="InterPro" id="IPR035994">
    <property type="entry name" value="Nucleoside_phosphorylase_sf"/>
</dbReference>
<dbReference type="InterPro" id="IPR000719">
    <property type="entry name" value="Prot_kinase_dom"/>
</dbReference>
<dbReference type="InterPro" id="IPR011009">
    <property type="entry name" value="Kinase-like_dom_sf"/>
</dbReference>
<dbReference type="GO" id="GO:0000981">
    <property type="term" value="F:DNA-binding transcription factor activity, RNA polymerase II-specific"/>
    <property type="evidence" value="ECO:0007669"/>
    <property type="project" value="InterPro"/>
</dbReference>
<proteinExistence type="predicted"/>
<feature type="compositionally biased region" description="Basic and acidic residues" evidence="3">
    <location>
        <begin position="1758"/>
        <end position="1767"/>
    </location>
</feature>
<dbReference type="PROSITE" id="PS50048">
    <property type="entry name" value="ZN2_CY6_FUNGAL_2"/>
    <property type="match status" value="1"/>
</dbReference>
<dbReference type="Gene3D" id="3.30.160.60">
    <property type="entry name" value="Classic Zinc Finger"/>
    <property type="match status" value="2"/>
</dbReference>
<dbReference type="PROSITE" id="PS50157">
    <property type="entry name" value="ZINC_FINGER_C2H2_2"/>
    <property type="match status" value="2"/>
</dbReference>
<dbReference type="Gene3D" id="1.10.510.10">
    <property type="entry name" value="Transferase(Phosphotransferase) domain 1"/>
    <property type="match status" value="1"/>
</dbReference>
<evidence type="ECO:0000256" key="1">
    <source>
        <dbReference type="ARBA" id="ARBA00023242"/>
    </source>
</evidence>
<feature type="domain" description="C2H2-type" evidence="6">
    <location>
        <begin position="37"/>
        <end position="64"/>
    </location>
</feature>
<feature type="region of interest" description="Disordered" evidence="3">
    <location>
        <begin position="1712"/>
        <end position="1826"/>
    </location>
</feature>
<dbReference type="Pfam" id="PF00172">
    <property type="entry name" value="Zn_clus"/>
    <property type="match status" value="1"/>
</dbReference>
<dbReference type="GO" id="GO:0004672">
    <property type="term" value="F:protein kinase activity"/>
    <property type="evidence" value="ECO:0007669"/>
    <property type="project" value="InterPro"/>
</dbReference>
<keyword evidence="2" id="KW-0479">Metal-binding</keyword>
<dbReference type="SMART" id="SM00355">
    <property type="entry name" value="ZnF_C2H2"/>
    <property type="match status" value="2"/>
</dbReference>
<dbReference type="PANTHER" id="PTHR46082:SF11">
    <property type="entry name" value="AAA+ ATPASE DOMAIN-CONTAINING PROTEIN-RELATED"/>
    <property type="match status" value="1"/>
</dbReference>
<dbReference type="SUPFAM" id="SSF53167">
    <property type="entry name" value="Purine and uridine phosphorylases"/>
    <property type="match status" value="1"/>
</dbReference>
<accession>A0A0B7K8H8</accession>
<feature type="domain" description="Zn(2)-C6 fungal-type" evidence="5">
    <location>
        <begin position="82"/>
        <end position="109"/>
    </location>
</feature>
<dbReference type="Gene3D" id="3.40.50.1580">
    <property type="entry name" value="Nucleoside phosphorylase domain"/>
    <property type="match status" value="1"/>
</dbReference>
<dbReference type="PANTHER" id="PTHR46082">
    <property type="entry name" value="ATP/GTP-BINDING PROTEIN-RELATED"/>
    <property type="match status" value="1"/>
</dbReference>
<feature type="compositionally biased region" description="Polar residues" evidence="3">
    <location>
        <begin position="1712"/>
        <end position="1748"/>
    </location>
</feature>
<dbReference type="InterPro" id="IPR001138">
    <property type="entry name" value="Zn2Cys6_DnaBD"/>
</dbReference>
<dbReference type="InterPro" id="IPR053137">
    <property type="entry name" value="NLR-like"/>
</dbReference>
<evidence type="ECO:0000259" key="6">
    <source>
        <dbReference type="PROSITE" id="PS50157"/>
    </source>
</evidence>
<dbReference type="CDD" id="cd00067">
    <property type="entry name" value="GAL4"/>
    <property type="match status" value="1"/>
</dbReference>
<dbReference type="InterPro" id="IPR013087">
    <property type="entry name" value="Znf_C2H2_type"/>
</dbReference>
<evidence type="ECO:0000259" key="5">
    <source>
        <dbReference type="PROSITE" id="PS50048"/>
    </source>
</evidence>
<dbReference type="InterPro" id="IPR036236">
    <property type="entry name" value="Znf_C2H2_sf"/>
</dbReference>
<evidence type="ECO:0000256" key="3">
    <source>
        <dbReference type="SAM" id="MobiDB-lite"/>
    </source>
</evidence>
<reference evidence="7" key="1">
    <citation type="submission" date="2015-01" db="EMBL/GenBank/DDBJ databases">
        <authorList>
            <person name="Durling Mikael"/>
        </authorList>
    </citation>
    <scope>NUCLEOTIDE SEQUENCE</scope>
</reference>
<dbReference type="PROSITE" id="PS00108">
    <property type="entry name" value="PROTEIN_KINASE_ST"/>
    <property type="match status" value="1"/>
</dbReference>
<feature type="compositionally biased region" description="Polar residues" evidence="3">
    <location>
        <begin position="1795"/>
        <end position="1823"/>
    </location>
</feature>
<name>A0A0B7K8H8_BIOOC</name>
<dbReference type="GO" id="GO:0008270">
    <property type="term" value="F:zinc ion binding"/>
    <property type="evidence" value="ECO:0007669"/>
    <property type="project" value="UniProtKB-KW"/>
</dbReference>
<keyword evidence="1" id="KW-0539">Nucleus</keyword>
<dbReference type="PROSITE" id="PS50011">
    <property type="entry name" value="PROTEIN_KINASE_DOM"/>
    <property type="match status" value="1"/>
</dbReference>